<dbReference type="NCBIfam" id="TIGR01484">
    <property type="entry name" value="HAD-SF-IIB"/>
    <property type="match status" value="1"/>
</dbReference>
<dbReference type="InterPro" id="IPR051518">
    <property type="entry name" value="Sucrose_Phosphatase"/>
</dbReference>
<protein>
    <recommendedName>
        <fullName evidence="2">Sucrose phosphatase-like domain-containing protein</fullName>
    </recommendedName>
</protein>
<proteinExistence type="predicted"/>
<dbReference type="InterPro" id="IPR023214">
    <property type="entry name" value="HAD_sf"/>
</dbReference>
<dbReference type="PANTHER" id="PTHR46521">
    <property type="entry name" value="SUCROSE-PHOSPHATASE 2-RELATED"/>
    <property type="match status" value="1"/>
</dbReference>
<feature type="domain" description="Sucrose phosphatase-like" evidence="2">
    <location>
        <begin position="13"/>
        <end position="272"/>
    </location>
</feature>
<gene>
    <name evidence="3" type="ORF">C5Y83_23845</name>
</gene>
<dbReference type="Pfam" id="PF05116">
    <property type="entry name" value="S6PP"/>
    <property type="match status" value="1"/>
</dbReference>
<name>A0A2S8FE01_9BACT</name>
<sequence length="274" mass="30389">MQTTNRQRSFPVNKVLATDLDGTLIPLDNQPENARDLSLLGEQLRSNQVTLTFVTGRHLASVEDAIKQHSLPTPDWVICDVGTSIYHHEQGDFHLANPYVQHLQSIVGEYSTKAVREKFSTWNQLRPQEEEKQGTFKLSFYCDAKEVETLVANIRSTLGEHDIPYNVIGSVDPFNGDGLIDLLPANVSKAHALQWWTRHTGMANEEAVFAGDSGNDLAAMTAGYRTIVVGNADRALANTVRAHFEECQQLERLYLAEKTATSGVLAGCQHFGLL</sequence>
<dbReference type="InterPro" id="IPR006379">
    <property type="entry name" value="HAD-SF_hydro_IIB"/>
</dbReference>
<dbReference type="SFLD" id="SFLDG01141">
    <property type="entry name" value="C2.B.1:_Sucrose_Phosphatase_Li"/>
    <property type="match status" value="1"/>
</dbReference>
<dbReference type="Gene3D" id="3.90.1070.10">
    <property type="match status" value="1"/>
</dbReference>
<evidence type="ECO:0000313" key="4">
    <source>
        <dbReference type="Proteomes" id="UP000238322"/>
    </source>
</evidence>
<dbReference type="Proteomes" id="UP000238322">
    <property type="component" value="Unassembled WGS sequence"/>
</dbReference>
<keyword evidence="1" id="KW-0378">Hydrolase</keyword>
<dbReference type="SFLD" id="SFLDS00003">
    <property type="entry name" value="Haloacid_Dehalogenase"/>
    <property type="match status" value="1"/>
</dbReference>
<dbReference type="GO" id="GO:0016791">
    <property type="term" value="F:phosphatase activity"/>
    <property type="evidence" value="ECO:0007669"/>
    <property type="project" value="UniProtKB-ARBA"/>
</dbReference>
<dbReference type="Gene3D" id="3.40.50.1000">
    <property type="entry name" value="HAD superfamily/HAD-like"/>
    <property type="match status" value="1"/>
</dbReference>
<evidence type="ECO:0000259" key="2">
    <source>
        <dbReference type="Pfam" id="PF05116"/>
    </source>
</evidence>
<dbReference type="SUPFAM" id="SSF56784">
    <property type="entry name" value="HAD-like"/>
    <property type="match status" value="1"/>
</dbReference>
<comment type="caution">
    <text evidence="3">The sequence shown here is derived from an EMBL/GenBank/DDBJ whole genome shotgun (WGS) entry which is preliminary data.</text>
</comment>
<dbReference type="InterPro" id="IPR006380">
    <property type="entry name" value="SPP-like_dom"/>
</dbReference>
<evidence type="ECO:0000313" key="3">
    <source>
        <dbReference type="EMBL" id="PQO30401.1"/>
    </source>
</evidence>
<dbReference type="PANTHER" id="PTHR46521:SF4">
    <property type="entry name" value="SUCROSE-PHOSPHATASE 2-RELATED"/>
    <property type="match status" value="1"/>
</dbReference>
<organism evidence="3 4">
    <name type="scientific">Blastopirellula marina</name>
    <dbReference type="NCBI Taxonomy" id="124"/>
    <lineage>
        <taxon>Bacteria</taxon>
        <taxon>Pseudomonadati</taxon>
        <taxon>Planctomycetota</taxon>
        <taxon>Planctomycetia</taxon>
        <taxon>Pirellulales</taxon>
        <taxon>Pirellulaceae</taxon>
        <taxon>Blastopirellula</taxon>
    </lineage>
</organism>
<evidence type="ECO:0000256" key="1">
    <source>
        <dbReference type="ARBA" id="ARBA00022801"/>
    </source>
</evidence>
<dbReference type="SFLD" id="SFLDG01140">
    <property type="entry name" value="C2.B:_Phosphomannomutase_and_P"/>
    <property type="match status" value="1"/>
</dbReference>
<dbReference type="InterPro" id="IPR036412">
    <property type="entry name" value="HAD-like_sf"/>
</dbReference>
<reference evidence="3 4" key="1">
    <citation type="submission" date="2018-02" db="EMBL/GenBank/DDBJ databases">
        <title>Comparative genomes isolates from brazilian mangrove.</title>
        <authorList>
            <person name="Araujo J.E."/>
            <person name="Taketani R.G."/>
            <person name="Silva M.C.P."/>
            <person name="Loureco M.V."/>
            <person name="Andreote F.D."/>
        </authorList>
    </citation>
    <scope>NUCLEOTIDE SEQUENCE [LARGE SCALE GENOMIC DNA]</scope>
    <source>
        <strain evidence="3 4">Hex-1 MGV</strain>
    </source>
</reference>
<dbReference type="EMBL" id="PUHY01000014">
    <property type="protein sequence ID" value="PQO30401.1"/>
    <property type="molecule type" value="Genomic_DNA"/>
</dbReference>
<dbReference type="AlphaFoldDB" id="A0A2S8FE01"/>
<accession>A0A2S8FE01</accession>